<organism evidence="4 5">
    <name type="scientific">Luteipulveratus mongoliensis</name>
    <dbReference type="NCBI Taxonomy" id="571913"/>
    <lineage>
        <taxon>Bacteria</taxon>
        <taxon>Bacillati</taxon>
        <taxon>Actinomycetota</taxon>
        <taxon>Actinomycetes</taxon>
        <taxon>Micrococcales</taxon>
        <taxon>Dermacoccaceae</taxon>
        <taxon>Luteipulveratus</taxon>
    </lineage>
</organism>
<dbReference type="EMBL" id="CP011112">
    <property type="protein sequence ID" value="AKU15495.1"/>
    <property type="molecule type" value="Genomic_DNA"/>
</dbReference>
<dbReference type="Gene3D" id="1.10.1200.10">
    <property type="entry name" value="ACP-like"/>
    <property type="match status" value="1"/>
</dbReference>
<name>A0A0K1JFX3_9MICO</name>
<dbReference type="STRING" id="571913.VV02_05825"/>
<dbReference type="Proteomes" id="UP000066480">
    <property type="component" value="Chromosome"/>
</dbReference>
<evidence type="ECO:0000259" key="3">
    <source>
        <dbReference type="PROSITE" id="PS50075"/>
    </source>
</evidence>
<sequence length="88" mass="9371">MATFAFEDLVRVLNEGAGLEEGVELTTDVLDTPLSELGYDSLALLETVGRVEREYGVTLDESSASEELTPRDFLDVVNAAQPAVAAAP</sequence>
<evidence type="ECO:0000313" key="4">
    <source>
        <dbReference type="EMBL" id="AKU15495.1"/>
    </source>
</evidence>
<evidence type="ECO:0000256" key="1">
    <source>
        <dbReference type="ARBA" id="ARBA00022450"/>
    </source>
</evidence>
<keyword evidence="2" id="KW-0597">Phosphoprotein</keyword>
<dbReference type="InterPro" id="IPR009081">
    <property type="entry name" value="PP-bd_ACP"/>
</dbReference>
<evidence type="ECO:0000313" key="5">
    <source>
        <dbReference type="Proteomes" id="UP000066480"/>
    </source>
</evidence>
<dbReference type="SUPFAM" id="SSF47336">
    <property type="entry name" value="ACP-like"/>
    <property type="match status" value="1"/>
</dbReference>
<proteinExistence type="predicted"/>
<dbReference type="AlphaFoldDB" id="A0A0K1JFX3"/>
<accession>A0A0K1JFX3</accession>
<feature type="domain" description="Carrier" evidence="3">
    <location>
        <begin position="1"/>
        <end position="81"/>
    </location>
</feature>
<evidence type="ECO:0000256" key="2">
    <source>
        <dbReference type="ARBA" id="ARBA00022553"/>
    </source>
</evidence>
<dbReference type="InterPro" id="IPR036736">
    <property type="entry name" value="ACP-like_sf"/>
</dbReference>
<dbReference type="OrthoDB" id="3537906at2"/>
<dbReference type="RefSeq" id="WP_052590401.1">
    <property type="nucleotide sequence ID" value="NZ_CP011112.1"/>
</dbReference>
<dbReference type="PROSITE" id="PS50075">
    <property type="entry name" value="CARRIER"/>
    <property type="match status" value="1"/>
</dbReference>
<dbReference type="PATRIC" id="fig|571913.6.peg.1187"/>
<reference evidence="4 5" key="1">
    <citation type="submission" date="2015-03" db="EMBL/GenBank/DDBJ databases">
        <title>Luteipulveratus halotolerans sp. nov., a novel actinobacterium (Dermacoccaceae) from Sarawak, Malaysia.</title>
        <authorList>
            <person name="Juboi H."/>
            <person name="Basik A."/>
            <person name="Shamsul S.S."/>
            <person name="Arnold P."/>
            <person name="Schmitt E.K."/>
            <person name="Sanglier J.-J."/>
            <person name="Yeo T."/>
        </authorList>
    </citation>
    <scope>NUCLEOTIDE SEQUENCE [LARGE SCALE GENOMIC DNA]</scope>
    <source>
        <strain evidence="4 5">MN07-A0370</strain>
    </source>
</reference>
<keyword evidence="5" id="KW-1185">Reference proteome</keyword>
<dbReference type="Pfam" id="PF00550">
    <property type="entry name" value="PP-binding"/>
    <property type="match status" value="1"/>
</dbReference>
<gene>
    <name evidence="4" type="ORF">VV02_05825</name>
</gene>
<protein>
    <submittedName>
        <fullName evidence="4">Actinorhodin polyketide synthase acyl carrier protein</fullName>
    </submittedName>
</protein>
<dbReference type="PROSITE" id="PS00012">
    <property type="entry name" value="PHOSPHOPANTETHEINE"/>
    <property type="match status" value="1"/>
</dbReference>
<dbReference type="KEGG" id="lmoi:VV02_05825"/>
<keyword evidence="1" id="KW-0596">Phosphopantetheine</keyword>
<dbReference type="InterPro" id="IPR006162">
    <property type="entry name" value="Ppantetheine_attach_site"/>
</dbReference>